<evidence type="ECO:0000256" key="9">
    <source>
        <dbReference type="ARBA" id="ARBA00052017"/>
    </source>
</evidence>
<comment type="catalytic activity">
    <reaction evidence="8 10">
        <text>dITP + H2O = dIMP + diphosphate + H(+)</text>
        <dbReference type="Rhea" id="RHEA:28342"/>
        <dbReference type="ChEBI" id="CHEBI:15377"/>
        <dbReference type="ChEBI" id="CHEBI:15378"/>
        <dbReference type="ChEBI" id="CHEBI:33019"/>
        <dbReference type="ChEBI" id="CHEBI:61194"/>
        <dbReference type="ChEBI" id="CHEBI:61382"/>
        <dbReference type="EC" id="3.6.1.66"/>
    </reaction>
</comment>
<feature type="binding site" evidence="10">
    <location>
        <begin position="153"/>
        <end position="156"/>
    </location>
    <ligand>
        <name>substrate</name>
    </ligand>
</feature>
<comment type="similarity">
    <text evidence="1 10 11">Belongs to the HAM1 NTPase family.</text>
</comment>
<feature type="binding site" evidence="10">
    <location>
        <position position="68"/>
    </location>
    <ligand>
        <name>Mg(2+)</name>
        <dbReference type="ChEBI" id="CHEBI:18420"/>
    </ligand>
</feature>
<dbReference type="SUPFAM" id="SSF52972">
    <property type="entry name" value="ITPase-like"/>
    <property type="match status" value="1"/>
</dbReference>
<evidence type="ECO:0000256" key="10">
    <source>
        <dbReference type="HAMAP-Rule" id="MF_01405"/>
    </source>
</evidence>
<dbReference type="GO" id="GO:0036222">
    <property type="term" value="F:XTP diphosphatase activity"/>
    <property type="evidence" value="ECO:0007669"/>
    <property type="project" value="UniProtKB-UniRule"/>
</dbReference>
<comment type="caution">
    <text evidence="12">The sequence shown here is derived from an EMBL/GenBank/DDBJ whole genome shotgun (WGS) entry which is preliminary data.</text>
</comment>
<dbReference type="EC" id="3.6.1.66" evidence="10"/>
<dbReference type="CDD" id="cd00515">
    <property type="entry name" value="HAM1"/>
    <property type="match status" value="1"/>
</dbReference>
<keyword evidence="13" id="KW-1185">Reference proteome</keyword>
<evidence type="ECO:0000256" key="5">
    <source>
        <dbReference type="ARBA" id="ARBA00022801"/>
    </source>
</evidence>
<comment type="cofactor">
    <cofactor evidence="10">
        <name>Mg(2+)</name>
        <dbReference type="ChEBI" id="CHEBI:18420"/>
    </cofactor>
    <text evidence="10">Binds 1 Mg(2+) ion per subunit.</text>
</comment>
<dbReference type="Proteomes" id="UP000521199">
    <property type="component" value="Unassembled WGS sequence"/>
</dbReference>
<proteinExistence type="inferred from homology"/>
<keyword evidence="5 10" id="KW-0378">Hydrolase</keyword>
<dbReference type="FunFam" id="3.90.950.10:FF:000001">
    <property type="entry name" value="dITP/XTP pyrophosphatase"/>
    <property type="match status" value="1"/>
</dbReference>
<accession>A0A7W8G335</accession>
<evidence type="ECO:0000256" key="8">
    <source>
        <dbReference type="ARBA" id="ARBA00051875"/>
    </source>
</evidence>
<dbReference type="RefSeq" id="WP_183961861.1">
    <property type="nucleotide sequence ID" value="NZ_JACHHP010000005.1"/>
</dbReference>
<feature type="binding site" evidence="10">
    <location>
        <position position="69"/>
    </location>
    <ligand>
        <name>substrate</name>
    </ligand>
</feature>
<dbReference type="HAMAP" id="MF_01405">
    <property type="entry name" value="Non_canon_purine_NTPase"/>
    <property type="match status" value="1"/>
</dbReference>
<feature type="binding site" evidence="10">
    <location>
        <position position="39"/>
    </location>
    <ligand>
        <name>Mg(2+)</name>
        <dbReference type="ChEBI" id="CHEBI:18420"/>
    </ligand>
</feature>
<keyword evidence="3 10" id="KW-0479">Metal-binding</keyword>
<dbReference type="GO" id="GO:0000166">
    <property type="term" value="F:nucleotide binding"/>
    <property type="evidence" value="ECO:0007669"/>
    <property type="project" value="UniProtKB-KW"/>
</dbReference>
<evidence type="ECO:0000256" key="4">
    <source>
        <dbReference type="ARBA" id="ARBA00022741"/>
    </source>
</evidence>
<dbReference type="InterPro" id="IPR020922">
    <property type="entry name" value="dITP/XTP_pyrophosphatase"/>
</dbReference>
<comment type="function">
    <text evidence="10">Pyrophosphatase that catalyzes the hydrolysis of nucleoside triphosphates to their monophosphate derivatives, with a high preference for the non-canonical purine nucleotides XTP (xanthosine triphosphate), dITP (deoxyinosine triphosphate) and ITP. Seems to function as a house-cleaning enzyme that removes non-canonical purine nucleotides from the nucleotide pool, thus preventing their incorporation into DNA/RNA and avoiding chromosomal lesions.</text>
</comment>
<feature type="active site" description="Proton acceptor" evidence="10">
    <location>
        <position position="68"/>
    </location>
</feature>
<feature type="binding site" evidence="10">
    <location>
        <begin position="181"/>
        <end position="182"/>
    </location>
    <ligand>
        <name>substrate</name>
    </ligand>
</feature>
<comment type="catalytic activity">
    <reaction evidence="9 10">
        <text>XTP + H2O = XMP + diphosphate + H(+)</text>
        <dbReference type="Rhea" id="RHEA:28610"/>
        <dbReference type="ChEBI" id="CHEBI:15377"/>
        <dbReference type="ChEBI" id="CHEBI:15378"/>
        <dbReference type="ChEBI" id="CHEBI:33019"/>
        <dbReference type="ChEBI" id="CHEBI:57464"/>
        <dbReference type="ChEBI" id="CHEBI:61314"/>
        <dbReference type="EC" id="3.6.1.66"/>
    </reaction>
</comment>
<dbReference type="InterPro" id="IPR002637">
    <property type="entry name" value="RdgB/HAM1"/>
</dbReference>
<reference evidence="12 13" key="1">
    <citation type="submission" date="2020-08" db="EMBL/GenBank/DDBJ databases">
        <title>Genomic Encyclopedia of Type Strains, Phase IV (KMG-IV): sequencing the most valuable type-strain genomes for metagenomic binning, comparative biology and taxonomic classification.</title>
        <authorList>
            <person name="Goeker M."/>
        </authorList>
    </citation>
    <scope>NUCLEOTIDE SEQUENCE [LARGE SCALE GENOMIC DNA]</scope>
    <source>
        <strain evidence="12 13">DSM 24163</strain>
    </source>
</reference>
<protein>
    <recommendedName>
        <fullName evidence="10">dITP/XTP pyrophosphatase</fullName>
        <ecNumber evidence="10">3.6.1.66</ecNumber>
    </recommendedName>
    <alternativeName>
        <fullName evidence="10">Non-canonical purine NTP pyrophosphatase</fullName>
    </alternativeName>
    <alternativeName>
        <fullName evidence="10">Non-standard purine NTP pyrophosphatase</fullName>
    </alternativeName>
    <alternativeName>
        <fullName evidence="10">Nucleoside-triphosphate diphosphatase</fullName>
    </alternativeName>
    <alternativeName>
        <fullName evidence="10">Nucleoside-triphosphate pyrophosphatase</fullName>
        <shortName evidence="10">NTPase</shortName>
    </alternativeName>
</protein>
<feature type="binding site" evidence="10">
    <location>
        <begin position="7"/>
        <end position="12"/>
    </location>
    <ligand>
        <name>substrate</name>
    </ligand>
</feature>
<evidence type="ECO:0000256" key="2">
    <source>
        <dbReference type="ARBA" id="ARBA00011738"/>
    </source>
</evidence>
<dbReference type="PANTHER" id="PTHR11067">
    <property type="entry name" value="INOSINE TRIPHOSPHATE PYROPHOSPHATASE/HAM1 PROTEIN"/>
    <property type="match status" value="1"/>
</dbReference>
<evidence type="ECO:0000256" key="1">
    <source>
        <dbReference type="ARBA" id="ARBA00008023"/>
    </source>
</evidence>
<sequence length="200" mass="20918">MTLVLASSNAGKLAEFRSLLDGTGIQAVPQTEFGIVDADETGLTFIENALLKARHASAATGLPALADDSGLCVDALDGAPGLYSARYAGGHGDAAANIAKLLHALRDVPTARRTAHFHCVLALVRRPDDPAPIVCEGLWRGSILDAPRGAHGFGYDPVFLDPLLGLSAAEVDPATKHRVSHRGQAMHALRQRLAAGMPGY</sequence>
<name>A0A7W8G335_9GAMM</name>
<comment type="catalytic activity">
    <reaction evidence="10">
        <text>ITP + H2O = IMP + diphosphate + H(+)</text>
        <dbReference type="Rhea" id="RHEA:29399"/>
        <dbReference type="ChEBI" id="CHEBI:15377"/>
        <dbReference type="ChEBI" id="CHEBI:15378"/>
        <dbReference type="ChEBI" id="CHEBI:33019"/>
        <dbReference type="ChEBI" id="CHEBI:58053"/>
        <dbReference type="ChEBI" id="CHEBI:61402"/>
        <dbReference type="EC" id="3.6.1.66"/>
    </reaction>
</comment>
<evidence type="ECO:0000313" key="13">
    <source>
        <dbReference type="Proteomes" id="UP000521199"/>
    </source>
</evidence>
<evidence type="ECO:0000256" key="6">
    <source>
        <dbReference type="ARBA" id="ARBA00022842"/>
    </source>
</evidence>
<keyword evidence="6 10" id="KW-0460">Magnesium</keyword>
<dbReference type="Gene3D" id="3.90.950.10">
    <property type="match status" value="1"/>
</dbReference>
<organism evidence="12 13">
    <name type="scientific">Chiayiivirga flava</name>
    <dbReference type="NCBI Taxonomy" id="659595"/>
    <lineage>
        <taxon>Bacteria</taxon>
        <taxon>Pseudomonadati</taxon>
        <taxon>Pseudomonadota</taxon>
        <taxon>Gammaproteobacteria</taxon>
        <taxon>Lysobacterales</taxon>
        <taxon>Lysobacteraceae</taxon>
        <taxon>Chiayiivirga</taxon>
    </lineage>
</organism>
<dbReference type="GO" id="GO:0017111">
    <property type="term" value="F:ribonucleoside triphosphate phosphatase activity"/>
    <property type="evidence" value="ECO:0007669"/>
    <property type="project" value="InterPro"/>
</dbReference>
<evidence type="ECO:0000256" key="7">
    <source>
        <dbReference type="ARBA" id="ARBA00023080"/>
    </source>
</evidence>
<dbReference type="AlphaFoldDB" id="A0A7W8G335"/>
<evidence type="ECO:0000256" key="3">
    <source>
        <dbReference type="ARBA" id="ARBA00022723"/>
    </source>
</evidence>
<keyword evidence="7 10" id="KW-0546">Nucleotide metabolism</keyword>
<dbReference type="EMBL" id="JACHHP010000005">
    <property type="protein sequence ID" value="MBB5209330.1"/>
    <property type="molecule type" value="Genomic_DNA"/>
</dbReference>
<dbReference type="GO" id="GO:0009117">
    <property type="term" value="P:nucleotide metabolic process"/>
    <property type="evidence" value="ECO:0007669"/>
    <property type="project" value="UniProtKB-KW"/>
</dbReference>
<dbReference type="GO" id="GO:0046872">
    <property type="term" value="F:metal ion binding"/>
    <property type="evidence" value="ECO:0007669"/>
    <property type="project" value="UniProtKB-KW"/>
</dbReference>
<keyword evidence="4 10" id="KW-0547">Nucleotide-binding</keyword>
<dbReference type="GO" id="GO:0009146">
    <property type="term" value="P:purine nucleoside triphosphate catabolic process"/>
    <property type="evidence" value="ECO:0007669"/>
    <property type="project" value="UniProtKB-UniRule"/>
</dbReference>
<dbReference type="InterPro" id="IPR029001">
    <property type="entry name" value="ITPase-like_fam"/>
</dbReference>
<comment type="subunit">
    <text evidence="2 10">Homodimer.</text>
</comment>
<dbReference type="GO" id="GO:0035870">
    <property type="term" value="F:dITP diphosphatase activity"/>
    <property type="evidence" value="ECO:0007669"/>
    <property type="project" value="UniProtKB-UniRule"/>
</dbReference>
<dbReference type="Pfam" id="PF01725">
    <property type="entry name" value="Ham1p_like"/>
    <property type="match status" value="1"/>
</dbReference>
<dbReference type="GO" id="GO:0005829">
    <property type="term" value="C:cytosol"/>
    <property type="evidence" value="ECO:0007669"/>
    <property type="project" value="TreeGrafter"/>
</dbReference>
<dbReference type="GO" id="GO:0036220">
    <property type="term" value="F:ITP diphosphatase activity"/>
    <property type="evidence" value="ECO:0007669"/>
    <property type="project" value="UniProtKB-UniRule"/>
</dbReference>
<dbReference type="PANTHER" id="PTHR11067:SF9">
    <property type="entry name" value="INOSINE TRIPHOSPHATE PYROPHOSPHATASE"/>
    <property type="match status" value="1"/>
</dbReference>
<evidence type="ECO:0000313" key="12">
    <source>
        <dbReference type="EMBL" id="MBB5209330.1"/>
    </source>
</evidence>
<evidence type="ECO:0000256" key="11">
    <source>
        <dbReference type="RuleBase" id="RU003781"/>
    </source>
</evidence>
<gene>
    <name evidence="12" type="ORF">HNQ52_002893</name>
</gene>
<dbReference type="NCBIfam" id="TIGR00042">
    <property type="entry name" value="RdgB/HAM1 family non-canonical purine NTP pyrophosphatase"/>
    <property type="match status" value="1"/>
</dbReference>
<feature type="binding site" evidence="10">
    <location>
        <position position="176"/>
    </location>
    <ligand>
        <name>substrate</name>
    </ligand>
</feature>